<keyword evidence="7" id="KW-0472">Membrane</keyword>
<dbReference type="EMBL" id="BSUK01000001">
    <property type="protein sequence ID" value="GMA22375.1"/>
    <property type="molecule type" value="Genomic_DNA"/>
</dbReference>
<dbReference type="Gene3D" id="1.20.5.3310">
    <property type="match status" value="1"/>
</dbReference>
<evidence type="ECO:0000256" key="2">
    <source>
        <dbReference type="ARBA" id="ARBA00022448"/>
    </source>
</evidence>
<evidence type="ECO:0008006" key="11">
    <source>
        <dbReference type="Google" id="ProtNLM"/>
    </source>
</evidence>
<dbReference type="PRINTS" id="PR01506">
    <property type="entry name" value="TATBPROTEIN"/>
</dbReference>
<keyword evidence="5" id="KW-1133">Transmembrane helix</keyword>
<protein>
    <recommendedName>
        <fullName evidence="11">Sec-independent protein translocase protein TatB</fullName>
    </recommendedName>
</protein>
<accession>A0ABQ6HV27</accession>
<keyword evidence="3" id="KW-0812">Transmembrane</keyword>
<evidence type="ECO:0000256" key="7">
    <source>
        <dbReference type="ARBA" id="ARBA00023136"/>
    </source>
</evidence>
<evidence type="ECO:0000256" key="5">
    <source>
        <dbReference type="ARBA" id="ARBA00022989"/>
    </source>
</evidence>
<proteinExistence type="predicted"/>
<comment type="subcellular location">
    <subcellularLocation>
        <location evidence="1">Membrane</location>
        <topology evidence="1">Single-pass membrane protein</topology>
    </subcellularLocation>
</comment>
<keyword evidence="10" id="KW-1185">Reference proteome</keyword>
<keyword evidence="2" id="KW-0813">Transport</keyword>
<sequence>MDGLLGHLGGPSYCAGLVGRPGPDGTLAGVFDINGGEWLVLLVVAVIVIGPERLPGYAEQLARLVKRGREFVTSTRSRLDEELGEGAGVDWQALDPRRYDPRRIVRDALLDDDTRGTLSDVANAVGLSGAGAAKATANPAAPGVPAGAPAPAALDPTASMPFRAGAAFVPGSGPVPWDDEAT</sequence>
<comment type="caution">
    <text evidence="9">The sequence shown here is derived from an EMBL/GenBank/DDBJ whole genome shotgun (WGS) entry which is preliminary data.</text>
</comment>
<evidence type="ECO:0000256" key="1">
    <source>
        <dbReference type="ARBA" id="ARBA00004167"/>
    </source>
</evidence>
<evidence type="ECO:0000256" key="4">
    <source>
        <dbReference type="ARBA" id="ARBA00022927"/>
    </source>
</evidence>
<evidence type="ECO:0000313" key="9">
    <source>
        <dbReference type="EMBL" id="GMA22375.1"/>
    </source>
</evidence>
<keyword evidence="4" id="KW-0653">Protein transport</keyword>
<keyword evidence="6" id="KW-0811">Translocation</keyword>
<organism evidence="9 10">
    <name type="scientific">Luteimicrobium album</name>
    <dbReference type="NCBI Taxonomy" id="1054550"/>
    <lineage>
        <taxon>Bacteria</taxon>
        <taxon>Bacillati</taxon>
        <taxon>Actinomycetota</taxon>
        <taxon>Actinomycetes</taxon>
        <taxon>Micrococcales</taxon>
        <taxon>Luteimicrobium</taxon>
    </lineage>
</organism>
<gene>
    <name evidence="9" type="ORF">GCM10025864_01340</name>
</gene>
<evidence type="ECO:0000256" key="8">
    <source>
        <dbReference type="SAM" id="MobiDB-lite"/>
    </source>
</evidence>
<feature type="region of interest" description="Disordered" evidence="8">
    <location>
        <begin position="134"/>
        <end position="154"/>
    </location>
</feature>
<dbReference type="InterPro" id="IPR003369">
    <property type="entry name" value="TatA/B/E"/>
</dbReference>
<evidence type="ECO:0000256" key="3">
    <source>
        <dbReference type="ARBA" id="ARBA00022692"/>
    </source>
</evidence>
<reference evidence="10" key="1">
    <citation type="journal article" date="2019" name="Int. J. Syst. Evol. Microbiol.">
        <title>The Global Catalogue of Microorganisms (GCM) 10K type strain sequencing project: providing services to taxonomists for standard genome sequencing and annotation.</title>
        <authorList>
            <consortium name="The Broad Institute Genomics Platform"/>
            <consortium name="The Broad Institute Genome Sequencing Center for Infectious Disease"/>
            <person name="Wu L."/>
            <person name="Ma J."/>
        </authorList>
    </citation>
    <scope>NUCLEOTIDE SEQUENCE [LARGE SCALE GENOMIC DNA]</scope>
    <source>
        <strain evidence="10">NBRC 106348</strain>
    </source>
</reference>
<dbReference type="Proteomes" id="UP001157091">
    <property type="component" value="Unassembled WGS sequence"/>
</dbReference>
<dbReference type="Pfam" id="PF02416">
    <property type="entry name" value="TatA_B_E"/>
    <property type="match status" value="1"/>
</dbReference>
<name>A0ABQ6HV27_9MICO</name>
<evidence type="ECO:0000256" key="6">
    <source>
        <dbReference type="ARBA" id="ARBA00023010"/>
    </source>
</evidence>
<evidence type="ECO:0000313" key="10">
    <source>
        <dbReference type="Proteomes" id="UP001157091"/>
    </source>
</evidence>